<dbReference type="PANTHER" id="PTHR33215">
    <property type="entry name" value="PROTEIN DISTAL ANTENNA"/>
    <property type="match status" value="1"/>
</dbReference>
<reference evidence="8" key="1">
    <citation type="submission" date="2025-04" db="UniProtKB">
        <authorList>
            <consortium name="RefSeq"/>
        </authorList>
    </citation>
    <scope>IDENTIFICATION</scope>
    <source>
        <tissue evidence="8">Whole insect</tissue>
    </source>
</reference>
<reference evidence="6" key="2">
    <citation type="submission" date="2025-05" db="UniProtKB">
        <authorList>
            <consortium name="EnsemblMetazoa"/>
        </authorList>
    </citation>
    <scope>IDENTIFICATION</scope>
</reference>
<feature type="domain" description="Brinker DNA-binding" evidence="5">
    <location>
        <begin position="36"/>
        <end position="92"/>
    </location>
</feature>
<dbReference type="Pfam" id="PF09607">
    <property type="entry name" value="BrkDBD"/>
    <property type="match status" value="2"/>
</dbReference>
<feature type="coiled-coil region" evidence="3">
    <location>
        <begin position="403"/>
        <end position="430"/>
    </location>
</feature>
<feature type="domain" description="Brinker DNA-binding" evidence="5">
    <location>
        <begin position="371"/>
        <end position="421"/>
    </location>
</feature>
<evidence type="ECO:0000313" key="7">
    <source>
        <dbReference type="Proteomes" id="UP001652700"/>
    </source>
</evidence>
<evidence type="ECO:0000256" key="3">
    <source>
        <dbReference type="SAM" id="Coils"/>
    </source>
</evidence>
<dbReference type="PANTHER" id="PTHR33215:SF13">
    <property type="entry name" value="PROTEIN DISTAL ANTENNA"/>
    <property type="match status" value="1"/>
</dbReference>
<dbReference type="RefSeq" id="XP_028139191.1">
    <property type="nucleotide sequence ID" value="XM_028283390.1"/>
</dbReference>
<feature type="compositionally biased region" description="Pro residues" evidence="4">
    <location>
        <begin position="138"/>
        <end position="148"/>
    </location>
</feature>
<dbReference type="Gene3D" id="1.10.10.60">
    <property type="entry name" value="Homeodomain-like"/>
    <property type="match status" value="2"/>
</dbReference>
<evidence type="ECO:0000259" key="5">
    <source>
        <dbReference type="Pfam" id="PF09607"/>
    </source>
</evidence>
<dbReference type="CTD" id="31665"/>
<dbReference type="Proteomes" id="UP001652700">
    <property type="component" value="Unplaced"/>
</dbReference>
<evidence type="ECO:0000256" key="2">
    <source>
        <dbReference type="ARBA" id="ARBA00023125"/>
    </source>
</evidence>
<comment type="subcellular location">
    <subcellularLocation>
        <location evidence="1">Nucleus</location>
    </subcellularLocation>
</comment>
<dbReference type="InterPro" id="IPR018586">
    <property type="entry name" value="Brinker_DNA-bd"/>
</dbReference>
<protein>
    <submittedName>
        <fullName evidence="8">Uncharacterized protein LOC114333505</fullName>
    </submittedName>
</protein>
<name>A0A6P7FSB3_DIAVI</name>
<evidence type="ECO:0000256" key="4">
    <source>
        <dbReference type="SAM" id="MobiDB-lite"/>
    </source>
</evidence>
<evidence type="ECO:0000313" key="6">
    <source>
        <dbReference type="EnsemblMetazoa" id="XP_028139191.1"/>
    </source>
</evidence>
<sequence>MCTISDKKCIMAHGLNSVIKRGVTTTNCRSEGKGIGSRRIFAPHFKLQVLDSYRNDADCKGNQRATARKYGIHRRQIQKWLQVENTLRNSVSKEKSECATETKACEFELTLNGNRQRDDEVFSSGVEARVPALTQSPLAPPYAPPRPLPLDFTTHSRGSGRTSPNVARPDSPLSPLDPAAPIDLSFKRPTSMTNAPVLCPVAPRTPSAAPTNAQETGQSIFLPLPEPVIPQQPHSDIWDLSTKGIKRKSPSPEPVVSPKPVKLFKPYLDDIKTTEEIKEEPPYCIKTTEEIKEEPLYCSAALSPCEPLYCSNVCDIKSEYNSSYTLHELQPNTGLNYYYYPSYPSSTEYECHGYCCEDISYGQNVAPLKHRQSYSLDFKLSAIDCYYQDSICKGNQRAVATKYNIHRRQIQKWLKQAEELRLRNESLKQIHAVR</sequence>
<keyword evidence="2" id="KW-0238">DNA-binding</keyword>
<evidence type="ECO:0000313" key="8">
    <source>
        <dbReference type="RefSeq" id="XP_028139191.1"/>
    </source>
</evidence>
<keyword evidence="3" id="KW-0175">Coiled coil</keyword>
<dbReference type="InParanoid" id="A0A6P7FSB3"/>
<dbReference type="InterPro" id="IPR009057">
    <property type="entry name" value="Homeodomain-like_sf"/>
</dbReference>
<dbReference type="EnsemblMetazoa" id="XM_028283390.2">
    <property type="protein sequence ID" value="XP_028139191.1"/>
    <property type="gene ID" value="LOC114333505"/>
</dbReference>
<dbReference type="KEGG" id="dvv:114333505"/>
<organism evidence="8">
    <name type="scientific">Diabrotica virgifera virgifera</name>
    <name type="common">western corn rootworm</name>
    <dbReference type="NCBI Taxonomy" id="50390"/>
    <lineage>
        <taxon>Eukaryota</taxon>
        <taxon>Metazoa</taxon>
        <taxon>Ecdysozoa</taxon>
        <taxon>Arthropoda</taxon>
        <taxon>Hexapoda</taxon>
        <taxon>Insecta</taxon>
        <taxon>Pterygota</taxon>
        <taxon>Neoptera</taxon>
        <taxon>Endopterygota</taxon>
        <taxon>Coleoptera</taxon>
        <taxon>Polyphaga</taxon>
        <taxon>Cucujiformia</taxon>
        <taxon>Chrysomeloidea</taxon>
        <taxon>Chrysomelidae</taxon>
        <taxon>Galerucinae</taxon>
        <taxon>Diabroticina</taxon>
        <taxon>Diabroticites</taxon>
        <taxon>Diabrotica</taxon>
    </lineage>
</organism>
<keyword evidence="7" id="KW-1185">Reference proteome</keyword>
<dbReference type="GeneID" id="114333505"/>
<dbReference type="AlphaFoldDB" id="A0A6P7FSB3"/>
<dbReference type="SUPFAM" id="SSF46689">
    <property type="entry name" value="Homeodomain-like"/>
    <property type="match status" value="1"/>
</dbReference>
<dbReference type="InterPro" id="IPR051839">
    <property type="entry name" value="RD_transcriptional_regulator"/>
</dbReference>
<feature type="compositionally biased region" description="Polar residues" evidence="4">
    <location>
        <begin position="153"/>
        <end position="165"/>
    </location>
</feature>
<dbReference type="GO" id="GO:0003677">
    <property type="term" value="F:DNA binding"/>
    <property type="evidence" value="ECO:0007669"/>
    <property type="project" value="UniProtKB-KW"/>
</dbReference>
<dbReference type="GO" id="GO:0005634">
    <property type="term" value="C:nucleus"/>
    <property type="evidence" value="ECO:0007669"/>
    <property type="project" value="UniProtKB-SubCell"/>
</dbReference>
<dbReference type="OrthoDB" id="7764420at2759"/>
<proteinExistence type="predicted"/>
<gene>
    <name evidence="8" type="primary">LOC114333505</name>
</gene>
<evidence type="ECO:0000256" key="1">
    <source>
        <dbReference type="ARBA" id="ARBA00004123"/>
    </source>
</evidence>
<accession>A0A6P7FSB3</accession>
<feature type="region of interest" description="Disordered" evidence="4">
    <location>
        <begin position="132"/>
        <end position="183"/>
    </location>
</feature>